<keyword evidence="2" id="KW-1185">Reference proteome</keyword>
<gene>
    <name evidence="1" type="ORF">M0R45_036422</name>
</gene>
<sequence length="76" mass="8366">MRRARARFGACEMVNSGGEMSSWSAKLMAVSGARKNCSWAWWPSGHGLDLWCWCGGLRMVIESGGAGDDRRGGWAW</sequence>
<name>A0AAW1VXU8_RUBAR</name>
<proteinExistence type="predicted"/>
<dbReference type="AlphaFoldDB" id="A0AAW1VXU8"/>
<evidence type="ECO:0000313" key="1">
    <source>
        <dbReference type="EMBL" id="KAK9912560.1"/>
    </source>
</evidence>
<accession>A0AAW1VXU8</accession>
<comment type="caution">
    <text evidence="1">The sequence shown here is derived from an EMBL/GenBank/DDBJ whole genome shotgun (WGS) entry which is preliminary data.</text>
</comment>
<evidence type="ECO:0000313" key="2">
    <source>
        <dbReference type="Proteomes" id="UP001457282"/>
    </source>
</evidence>
<protein>
    <submittedName>
        <fullName evidence="1">Uncharacterized protein</fullName>
    </submittedName>
</protein>
<organism evidence="1 2">
    <name type="scientific">Rubus argutus</name>
    <name type="common">Southern blackberry</name>
    <dbReference type="NCBI Taxonomy" id="59490"/>
    <lineage>
        <taxon>Eukaryota</taxon>
        <taxon>Viridiplantae</taxon>
        <taxon>Streptophyta</taxon>
        <taxon>Embryophyta</taxon>
        <taxon>Tracheophyta</taxon>
        <taxon>Spermatophyta</taxon>
        <taxon>Magnoliopsida</taxon>
        <taxon>eudicotyledons</taxon>
        <taxon>Gunneridae</taxon>
        <taxon>Pentapetalae</taxon>
        <taxon>rosids</taxon>
        <taxon>fabids</taxon>
        <taxon>Rosales</taxon>
        <taxon>Rosaceae</taxon>
        <taxon>Rosoideae</taxon>
        <taxon>Rosoideae incertae sedis</taxon>
        <taxon>Rubus</taxon>
    </lineage>
</organism>
<reference evidence="1 2" key="1">
    <citation type="journal article" date="2023" name="G3 (Bethesda)">
        <title>A chromosome-length genome assembly and annotation of blackberry (Rubus argutus, cv. 'Hillquist').</title>
        <authorList>
            <person name="Bruna T."/>
            <person name="Aryal R."/>
            <person name="Dudchenko O."/>
            <person name="Sargent D.J."/>
            <person name="Mead D."/>
            <person name="Buti M."/>
            <person name="Cavallini A."/>
            <person name="Hytonen T."/>
            <person name="Andres J."/>
            <person name="Pham M."/>
            <person name="Weisz D."/>
            <person name="Mascagni F."/>
            <person name="Usai G."/>
            <person name="Natali L."/>
            <person name="Bassil N."/>
            <person name="Fernandez G.E."/>
            <person name="Lomsadze A."/>
            <person name="Armour M."/>
            <person name="Olukolu B."/>
            <person name="Poorten T."/>
            <person name="Britton C."/>
            <person name="Davik J."/>
            <person name="Ashrafi H."/>
            <person name="Aiden E.L."/>
            <person name="Borodovsky M."/>
            <person name="Worthington M."/>
        </authorList>
    </citation>
    <scope>NUCLEOTIDE SEQUENCE [LARGE SCALE GENOMIC DNA]</scope>
    <source>
        <strain evidence="1">PI 553951</strain>
    </source>
</reference>
<dbReference type="Proteomes" id="UP001457282">
    <property type="component" value="Unassembled WGS sequence"/>
</dbReference>
<dbReference type="EMBL" id="JBEDUW010000007">
    <property type="protein sequence ID" value="KAK9912560.1"/>
    <property type="molecule type" value="Genomic_DNA"/>
</dbReference>